<evidence type="ECO:0000256" key="1">
    <source>
        <dbReference type="ARBA" id="ARBA00004429"/>
    </source>
</evidence>
<dbReference type="KEGG" id="lfa:LFA_2988"/>
<feature type="transmembrane region" description="Helical" evidence="16">
    <location>
        <begin position="158"/>
        <end position="176"/>
    </location>
</feature>
<evidence type="ECO:0000256" key="6">
    <source>
        <dbReference type="ARBA" id="ARBA00022475"/>
    </source>
</evidence>
<keyword evidence="6 16" id="KW-1003">Cell membrane</keyword>
<evidence type="ECO:0000256" key="5">
    <source>
        <dbReference type="ARBA" id="ARBA00018714"/>
    </source>
</evidence>
<comment type="cofactor">
    <cofactor evidence="16">
        <name>Mg(2+)</name>
        <dbReference type="ChEBI" id="CHEBI:18420"/>
    </cofactor>
</comment>
<evidence type="ECO:0000256" key="16">
    <source>
        <dbReference type="RuleBase" id="RU365020"/>
    </source>
</evidence>
<keyword evidence="7 16" id="KW-0997">Cell inner membrane</keyword>
<dbReference type="InterPro" id="IPR009875">
    <property type="entry name" value="PilZ_domain"/>
</dbReference>
<dbReference type="Pfam" id="PF13632">
    <property type="entry name" value="Glyco_trans_2_3"/>
    <property type="match status" value="1"/>
</dbReference>
<evidence type="ECO:0000259" key="17">
    <source>
        <dbReference type="Pfam" id="PF07238"/>
    </source>
</evidence>
<feature type="domain" description="PilZ" evidence="17">
    <location>
        <begin position="703"/>
        <end position="799"/>
    </location>
</feature>
<keyword evidence="13 16" id="KW-1133">Transmembrane helix</keyword>
<feature type="transmembrane region" description="Helical" evidence="16">
    <location>
        <begin position="239"/>
        <end position="260"/>
    </location>
</feature>
<dbReference type="SUPFAM" id="SSF53448">
    <property type="entry name" value="Nucleotide-diphospho-sugar transferases"/>
    <property type="match status" value="1"/>
</dbReference>
<organism evidence="19 20">
    <name type="scientific">Legionella fallonii LLAP-10</name>
    <dbReference type="NCBI Taxonomy" id="1212491"/>
    <lineage>
        <taxon>Bacteria</taxon>
        <taxon>Pseudomonadati</taxon>
        <taxon>Pseudomonadota</taxon>
        <taxon>Gammaproteobacteria</taxon>
        <taxon>Legionellales</taxon>
        <taxon>Legionellaceae</taxon>
        <taxon>Legionella</taxon>
    </lineage>
</organism>
<feature type="transmembrane region" description="Helical" evidence="16">
    <location>
        <begin position="570"/>
        <end position="588"/>
    </location>
</feature>
<dbReference type="InterPro" id="IPR029044">
    <property type="entry name" value="Nucleotide-diphossugar_trans"/>
</dbReference>
<dbReference type="Proteomes" id="UP000032430">
    <property type="component" value="Chromosome I"/>
</dbReference>
<evidence type="ECO:0000256" key="15">
    <source>
        <dbReference type="ARBA" id="ARBA00048682"/>
    </source>
</evidence>
<comment type="similarity">
    <text evidence="3">Belongs to the glycosyltransferase 2 family.</text>
</comment>
<proteinExistence type="inferred from homology"/>
<feature type="domain" description="Glycosyltransferase 2-like" evidence="18">
    <location>
        <begin position="364"/>
        <end position="561"/>
    </location>
</feature>
<evidence type="ECO:0000313" key="19">
    <source>
        <dbReference type="EMBL" id="CEG58336.1"/>
    </source>
</evidence>
<dbReference type="EC" id="2.4.1.12" evidence="4 16"/>
<evidence type="ECO:0000256" key="10">
    <source>
        <dbReference type="ARBA" id="ARBA00022679"/>
    </source>
</evidence>
<dbReference type="SUPFAM" id="SSF141371">
    <property type="entry name" value="PilZ domain-like"/>
    <property type="match status" value="1"/>
</dbReference>
<dbReference type="GO" id="GO:0006011">
    <property type="term" value="P:UDP-alpha-D-glucose metabolic process"/>
    <property type="evidence" value="ECO:0007669"/>
    <property type="project" value="InterPro"/>
</dbReference>
<feature type="transmembrane region" description="Helical" evidence="16">
    <location>
        <begin position="648"/>
        <end position="667"/>
    </location>
</feature>
<feature type="transmembrane region" description="Helical" evidence="16">
    <location>
        <begin position="842"/>
        <end position="861"/>
    </location>
</feature>
<evidence type="ECO:0000313" key="20">
    <source>
        <dbReference type="Proteomes" id="UP000032430"/>
    </source>
</evidence>
<comment type="catalytic activity">
    <reaction evidence="15 16">
        <text>[(1-&gt;4)-beta-D-glucosyl](n) + UDP-alpha-D-glucose = [(1-&gt;4)-beta-D-glucosyl](n+1) + UDP + H(+)</text>
        <dbReference type="Rhea" id="RHEA:19929"/>
        <dbReference type="Rhea" id="RHEA-COMP:10033"/>
        <dbReference type="Rhea" id="RHEA-COMP:10034"/>
        <dbReference type="ChEBI" id="CHEBI:15378"/>
        <dbReference type="ChEBI" id="CHEBI:18246"/>
        <dbReference type="ChEBI" id="CHEBI:58223"/>
        <dbReference type="ChEBI" id="CHEBI:58885"/>
        <dbReference type="EC" id="2.4.1.12"/>
    </reaction>
</comment>
<sequence length="868" mass="100250">MHDQFLQMRKRAIFCLLLSDNAYNKFEKAYHYYRQNGASVFATYCIILCKIIISIFFRLESPSWQWVRANHHYFFPHISRECPRSGDIVRYILRSIGLIFFYPEPKTRNIENIKNFFNKGLNFAYSKIERFLKKYELNPASQQIVLNFEKTNYITSRILFIILSFFAIILLLISITQPFNPPAQFIFVIVLWGMAMSIRHVPGHVSTIFLIVLSIIASCRYLWWRYTYTLIWDDSQSELFGNLLIIAETYIWLVMVLGYFQTIWPLHREPVALPEDSSTWPTVDIMFTTYNEDLSIVKPGIYSALGLDWPKEKLNIYILDDGNRPEFKEFAHLVGVNYIARPTHEHAKAGNINYALQHSKGELIAIFDCDYVITNPYLKLTVGWFFKDSKLAILQTPHHFFSPDPFERNLKFFRKVPNESALFYGVVQDGNDTWNATFFCGSAGIMRRSALEEIGGLSVESVTEDAHTSLRLQRHGYNSAYIRIPLAAGLATESLAGLLIQRRRWARGMAQIFRMDNPLLGKGLKLGQRLCYFNSMLHFFSGVPRLIFYITPAAFLILNAYVVYAPGVMILLYAIPHIVHAVLTNDRIQGQYRHFLWNEIYETVIAWYIAVPTMQALINPHKNSRFNVTPKGEEIAKEHVDWRSARPYILVLCINIAALFAACYRLAVGPTQTIIAVLITTFWTLYNIVILGGALGVSIETIQKRRSPRVNIMMPVEIKCSDGRVYSCTLKDYSDRGVGIQIEDTDLLKAGESITLLLKKCQNEFAFPGKIMYIFNDNVGISLNELSLEQNIEFIQCTFARAEFWALWQEEIRVEKPLQSISNVFVFDLRSYFNIIKYTPPVIRHILLGIAEAVIFIGSLIPRKRRLK</sequence>
<gene>
    <name evidence="19" type="primary">bcsA</name>
    <name evidence="19" type="ORF">LFA_2988</name>
</gene>
<evidence type="ECO:0000256" key="12">
    <source>
        <dbReference type="ARBA" id="ARBA00022916"/>
    </source>
</evidence>
<keyword evidence="9 16" id="KW-0328">Glycosyltransferase</keyword>
<dbReference type="HOGENOM" id="CLU_011907_5_0_6"/>
<evidence type="ECO:0000256" key="4">
    <source>
        <dbReference type="ARBA" id="ARBA00012539"/>
    </source>
</evidence>
<comment type="function">
    <text evidence="16">Catalytic subunit of cellulose synthase. It polymerizes uridine 5'-diphosphate glucose to cellulose.</text>
</comment>
<name>A0A098G8N5_9GAMM</name>
<dbReference type="RefSeq" id="WP_231865850.1">
    <property type="nucleotide sequence ID" value="NZ_LN614827.1"/>
</dbReference>
<dbReference type="AlphaFoldDB" id="A0A098G8N5"/>
<dbReference type="GO" id="GO:0035438">
    <property type="term" value="F:cyclic-di-GMP binding"/>
    <property type="evidence" value="ECO:0007669"/>
    <property type="project" value="InterPro"/>
</dbReference>
<dbReference type="PRINTS" id="PR01439">
    <property type="entry name" value="CELLSNTHASEA"/>
</dbReference>
<dbReference type="GO" id="GO:0005886">
    <property type="term" value="C:plasma membrane"/>
    <property type="evidence" value="ECO:0007669"/>
    <property type="project" value="UniProtKB-SubCell"/>
</dbReference>
<dbReference type="PANTHER" id="PTHR43867">
    <property type="entry name" value="CELLULOSE SYNTHASE CATALYTIC SUBUNIT A [UDP-FORMING]"/>
    <property type="match status" value="1"/>
</dbReference>
<dbReference type="CDD" id="cd06421">
    <property type="entry name" value="CESA_CelA_like"/>
    <property type="match status" value="1"/>
</dbReference>
<keyword evidence="8 16" id="KW-0973">c-di-GMP</keyword>
<dbReference type="Pfam" id="PF07238">
    <property type="entry name" value="PilZ"/>
    <property type="match status" value="1"/>
</dbReference>
<feature type="transmembrane region" description="Helical" evidence="16">
    <location>
        <begin position="674"/>
        <end position="699"/>
    </location>
</feature>
<dbReference type="PANTHER" id="PTHR43867:SF2">
    <property type="entry name" value="CELLULOSE SYNTHASE CATALYTIC SUBUNIT A [UDP-FORMING]"/>
    <property type="match status" value="1"/>
</dbReference>
<dbReference type="NCBIfam" id="NF008558">
    <property type="entry name" value="PRK11498.1"/>
    <property type="match status" value="1"/>
</dbReference>
<dbReference type="GO" id="GO:0016760">
    <property type="term" value="F:cellulose synthase (UDP-forming) activity"/>
    <property type="evidence" value="ECO:0007669"/>
    <property type="project" value="UniProtKB-EC"/>
</dbReference>
<keyword evidence="12 16" id="KW-0135">Cellulose biosynthesis</keyword>
<keyword evidence="14 16" id="KW-0472">Membrane</keyword>
<evidence type="ECO:0000256" key="3">
    <source>
        <dbReference type="ARBA" id="ARBA00006739"/>
    </source>
</evidence>
<protein>
    <recommendedName>
        <fullName evidence="5 16">Cellulose synthase catalytic subunit [UDP-forming]</fullName>
        <ecNumber evidence="4 16">2.4.1.12</ecNumber>
    </recommendedName>
</protein>
<feature type="transmembrane region" description="Helical" evidence="16">
    <location>
        <begin position="205"/>
        <end position="224"/>
    </location>
</feature>
<dbReference type="UniPathway" id="UPA00694"/>
<evidence type="ECO:0000256" key="8">
    <source>
        <dbReference type="ARBA" id="ARBA00022636"/>
    </source>
</evidence>
<dbReference type="Gene3D" id="3.90.550.10">
    <property type="entry name" value="Spore Coat Polysaccharide Biosynthesis Protein SpsA, Chain A"/>
    <property type="match status" value="1"/>
</dbReference>
<dbReference type="NCBIfam" id="TIGR03030">
    <property type="entry name" value="CelA"/>
    <property type="match status" value="1"/>
</dbReference>
<dbReference type="Gene3D" id="2.40.10.220">
    <property type="entry name" value="predicted glycosyltransferase like domains"/>
    <property type="match status" value="1"/>
</dbReference>
<evidence type="ECO:0000256" key="11">
    <source>
        <dbReference type="ARBA" id="ARBA00022692"/>
    </source>
</evidence>
<evidence type="ECO:0000259" key="18">
    <source>
        <dbReference type="Pfam" id="PF13632"/>
    </source>
</evidence>
<keyword evidence="11 16" id="KW-0812">Transmembrane</keyword>
<comment type="subcellular location">
    <subcellularLocation>
        <location evidence="1">Cell inner membrane</location>
        <topology evidence="1">Multi-pass membrane protein</topology>
    </subcellularLocation>
</comment>
<accession>A0A098G8N5</accession>
<dbReference type="InterPro" id="IPR050321">
    <property type="entry name" value="Glycosyltr_2/OpgH_subfam"/>
</dbReference>
<dbReference type="InterPro" id="IPR003919">
    <property type="entry name" value="Cell_synth_A"/>
</dbReference>
<feature type="transmembrane region" description="Helical" evidence="16">
    <location>
        <begin position="40"/>
        <end position="59"/>
    </location>
</feature>
<keyword evidence="20" id="KW-1185">Reference proteome</keyword>
<dbReference type="InterPro" id="IPR001173">
    <property type="entry name" value="Glyco_trans_2-like"/>
</dbReference>
<evidence type="ECO:0000256" key="13">
    <source>
        <dbReference type="ARBA" id="ARBA00022989"/>
    </source>
</evidence>
<feature type="transmembrane region" description="Helical" evidence="16">
    <location>
        <begin position="546"/>
        <end position="564"/>
    </location>
</feature>
<comment type="pathway">
    <text evidence="2 16">Glycan metabolism; bacterial cellulose biosynthesis.</text>
</comment>
<evidence type="ECO:0000256" key="7">
    <source>
        <dbReference type="ARBA" id="ARBA00022519"/>
    </source>
</evidence>
<evidence type="ECO:0000256" key="14">
    <source>
        <dbReference type="ARBA" id="ARBA00023136"/>
    </source>
</evidence>
<keyword evidence="10 16" id="KW-0808">Transferase</keyword>
<evidence type="ECO:0000256" key="9">
    <source>
        <dbReference type="ARBA" id="ARBA00022676"/>
    </source>
</evidence>
<evidence type="ECO:0000256" key="2">
    <source>
        <dbReference type="ARBA" id="ARBA00005186"/>
    </source>
</evidence>
<dbReference type="STRING" id="1212491.LFA_2988"/>
<reference evidence="20" key="1">
    <citation type="submission" date="2014-09" db="EMBL/GenBank/DDBJ databases">
        <authorList>
            <person name="Gomez-Valero L."/>
        </authorList>
    </citation>
    <scope>NUCLEOTIDE SEQUENCE [LARGE SCALE GENOMIC DNA]</scope>
    <source>
        <strain evidence="20">ATCC700992</strain>
    </source>
</reference>
<dbReference type="GO" id="GO:0030244">
    <property type="term" value="P:cellulose biosynthetic process"/>
    <property type="evidence" value="ECO:0007669"/>
    <property type="project" value="UniProtKB-KW"/>
</dbReference>
<dbReference type="EMBL" id="LN614827">
    <property type="protein sequence ID" value="CEG58336.1"/>
    <property type="molecule type" value="Genomic_DNA"/>
</dbReference>